<reference evidence="2 3" key="1">
    <citation type="submission" date="2018-09" db="EMBL/GenBank/DDBJ databases">
        <authorList>
            <person name="Li J."/>
        </authorList>
    </citation>
    <scope>NUCLEOTIDE SEQUENCE [LARGE SCALE GENOMIC DNA]</scope>
    <source>
        <strain evidence="2 3">2129</strain>
    </source>
</reference>
<protein>
    <submittedName>
        <fullName evidence="2">Uncharacterized protein</fullName>
    </submittedName>
</protein>
<gene>
    <name evidence="2" type="ORF">D5R93_10600</name>
</gene>
<evidence type="ECO:0000256" key="1">
    <source>
        <dbReference type="SAM" id="MobiDB-lite"/>
    </source>
</evidence>
<organism evidence="2 3">
    <name type="scientific">Actinomyces lilanjuaniae</name>
    <dbReference type="NCBI Taxonomy" id="2321394"/>
    <lineage>
        <taxon>Bacteria</taxon>
        <taxon>Bacillati</taxon>
        <taxon>Actinomycetota</taxon>
        <taxon>Actinomycetes</taxon>
        <taxon>Actinomycetales</taxon>
        <taxon>Actinomycetaceae</taxon>
        <taxon>Actinomyces</taxon>
    </lineage>
</organism>
<evidence type="ECO:0000313" key="2">
    <source>
        <dbReference type="EMBL" id="AYD90339.1"/>
    </source>
</evidence>
<evidence type="ECO:0000313" key="3">
    <source>
        <dbReference type="Proteomes" id="UP000273001"/>
    </source>
</evidence>
<accession>A0ABM6Z4T6</accession>
<proteinExistence type="predicted"/>
<dbReference type="EMBL" id="CP032514">
    <property type="protein sequence ID" value="AYD90339.1"/>
    <property type="molecule type" value="Genomic_DNA"/>
</dbReference>
<feature type="compositionally biased region" description="Low complexity" evidence="1">
    <location>
        <begin position="54"/>
        <end position="63"/>
    </location>
</feature>
<keyword evidence="3" id="KW-1185">Reference proteome</keyword>
<sequence length="89" mass="9304">MRRGTHQTGLIPTPPRLPVSAHTAITGFRMSGLILSWVRTVRGRHTASLDQAAGAAGSVGAAGPETGIHPQTQETGTRSFFGMSTPLPQ</sequence>
<feature type="compositionally biased region" description="Polar residues" evidence="1">
    <location>
        <begin position="69"/>
        <end position="78"/>
    </location>
</feature>
<dbReference type="Proteomes" id="UP000273001">
    <property type="component" value="Chromosome"/>
</dbReference>
<feature type="region of interest" description="Disordered" evidence="1">
    <location>
        <begin position="54"/>
        <end position="89"/>
    </location>
</feature>
<name>A0ABM6Z4T6_9ACTO</name>